<name>A0A0A9B6W1_ARUDO</name>
<evidence type="ECO:0000313" key="1">
    <source>
        <dbReference type="EMBL" id="JAD59729.1"/>
    </source>
</evidence>
<reference evidence="1" key="2">
    <citation type="journal article" date="2015" name="Data Brief">
        <title>Shoot transcriptome of the giant reed, Arundo donax.</title>
        <authorList>
            <person name="Barrero R.A."/>
            <person name="Guerrero F.D."/>
            <person name="Moolhuijzen P."/>
            <person name="Goolsby J.A."/>
            <person name="Tidwell J."/>
            <person name="Bellgard S.E."/>
            <person name="Bellgard M.I."/>
        </authorList>
    </citation>
    <scope>NUCLEOTIDE SEQUENCE</scope>
    <source>
        <tissue evidence="1">Shoot tissue taken approximately 20 cm above the soil surface</tissue>
    </source>
</reference>
<proteinExistence type="predicted"/>
<sequence length="26" mass="2821">MPHRPYLACRGPAITSFQLASSSSEN</sequence>
<accession>A0A0A9B6W1</accession>
<dbReference type="EMBL" id="GBRH01238166">
    <property type="protein sequence ID" value="JAD59729.1"/>
    <property type="molecule type" value="Transcribed_RNA"/>
</dbReference>
<dbReference type="AlphaFoldDB" id="A0A0A9B6W1"/>
<reference evidence="1" key="1">
    <citation type="submission" date="2014-09" db="EMBL/GenBank/DDBJ databases">
        <authorList>
            <person name="Magalhaes I.L.F."/>
            <person name="Oliveira U."/>
            <person name="Santos F.R."/>
            <person name="Vidigal T.H.D.A."/>
            <person name="Brescovit A.D."/>
            <person name="Santos A.J."/>
        </authorList>
    </citation>
    <scope>NUCLEOTIDE SEQUENCE</scope>
    <source>
        <tissue evidence="1">Shoot tissue taken approximately 20 cm above the soil surface</tissue>
    </source>
</reference>
<organism evidence="1">
    <name type="scientific">Arundo donax</name>
    <name type="common">Giant reed</name>
    <name type="synonym">Donax arundinaceus</name>
    <dbReference type="NCBI Taxonomy" id="35708"/>
    <lineage>
        <taxon>Eukaryota</taxon>
        <taxon>Viridiplantae</taxon>
        <taxon>Streptophyta</taxon>
        <taxon>Embryophyta</taxon>
        <taxon>Tracheophyta</taxon>
        <taxon>Spermatophyta</taxon>
        <taxon>Magnoliopsida</taxon>
        <taxon>Liliopsida</taxon>
        <taxon>Poales</taxon>
        <taxon>Poaceae</taxon>
        <taxon>PACMAD clade</taxon>
        <taxon>Arundinoideae</taxon>
        <taxon>Arundineae</taxon>
        <taxon>Arundo</taxon>
    </lineage>
</organism>
<protein>
    <submittedName>
        <fullName evidence="1">Uncharacterized protein</fullName>
    </submittedName>
</protein>